<feature type="domain" description="Class II aldolase/adducin N-terminal" evidence="3">
    <location>
        <begin position="8"/>
        <end position="174"/>
    </location>
</feature>
<dbReference type="SMART" id="SM01007">
    <property type="entry name" value="Aldolase_II"/>
    <property type="match status" value="1"/>
</dbReference>
<sequence>MSDSKLKDEICRFGRSLFERGFTPGSSGSISVMLDDGGWLVTSTNASVGFLNPDRVTHPDAQGSVRSGDAPTKEVPLHAALYQTRSTARAVVHIHSVHSFAVSMLPEVDPRAVLPPMPPYYLMRCGRTALVPYYRPGDPAVANAIKGLGGKYSSVLLPNHGPGRRYVRSCRLRNRRIGKDREALLAVMWTQPPLPIAGGGSGEDLQSSHFRLFASRACIQTYKEPKGSSWLVASTLERLLGPTAPNRFHRPRKERAMSWKSSWCIVANKGRTVQPEFQRLVVKGIGASAFEADRRRFPKLCQPDLVLDVIRKVANAVQCLRPCWVHRSRIAEPEENLGDPKSGVPLQTSVESVHTHGAAINALTATIINAQAGLNWLSAQPPDLEEVRRVLDAIANDGKRAGEIVLQLRARMHRTLADDALDP</sequence>
<dbReference type="Pfam" id="PF00596">
    <property type="entry name" value="Aldolase_II"/>
    <property type="match status" value="1"/>
</dbReference>
<dbReference type="Gene3D" id="3.40.225.10">
    <property type="entry name" value="Class II aldolase/adducin N-terminal domain"/>
    <property type="match status" value="1"/>
</dbReference>
<evidence type="ECO:0000256" key="1">
    <source>
        <dbReference type="ARBA" id="ARBA00022723"/>
    </source>
</evidence>
<evidence type="ECO:0000256" key="2">
    <source>
        <dbReference type="ARBA" id="ARBA00023239"/>
    </source>
</evidence>
<comment type="caution">
    <text evidence="4">The sequence shown here is derived from an EMBL/GenBank/DDBJ whole genome shotgun (WGS) entry which is preliminary data.</text>
</comment>
<keyword evidence="5" id="KW-1185">Reference proteome</keyword>
<dbReference type="Proteomes" id="UP001565474">
    <property type="component" value="Unassembled WGS sequence"/>
</dbReference>
<proteinExistence type="predicted"/>
<dbReference type="Gene3D" id="1.10.287.130">
    <property type="match status" value="1"/>
</dbReference>
<dbReference type="InterPro" id="IPR050197">
    <property type="entry name" value="Aldolase_class_II_sugar_metab"/>
</dbReference>
<dbReference type="SUPFAM" id="SSF53639">
    <property type="entry name" value="AraD/HMP-PK domain-like"/>
    <property type="match status" value="1"/>
</dbReference>
<evidence type="ECO:0000313" key="4">
    <source>
        <dbReference type="EMBL" id="MEY9467752.1"/>
    </source>
</evidence>
<dbReference type="PANTHER" id="PTHR22789">
    <property type="entry name" value="FUCULOSE PHOSPHATE ALDOLASE"/>
    <property type="match status" value="1"/>
</dbReference>
<dbReference type="InterPro" id="IPR001303">
    <property type="entry name" value="Aldolase_II/adducin_N"/>
</dbReference>
<gene>
    <name evidence="4" type="ORF">ABH992_000151</name>
</gene>
<dbReference type="PANTHER" id="PTHR22789:SF0">
    <property type="entry name" value="3-OXO-TETRONATE 4-PHOSPHATE DECARBOXYLASE-RELATED"/>
    <property type="match status" value="1"/>
</dbReference>
<keyword evidence="1" id="KW-0479">Metal-binding</keyword>
<organism evidence="4 5">
    <name type="scientific">Bradyrhizobium yuanmingense</name>
    <dbReference type="NCBI Taxonomy" id="108015"/>
    <lineage>
        <taxon>Bacteria</taxon>
        <taxon>Pseudomonadati</taxon>
        <taxon>Pseudomonadota</taxon>
        <taxon>Alphaproteobacteria</taxon>
        <taxon>Hyphomicrobiales</taxon>
        <taxon>Nitrobacteraceae</taxon>
        <taxon>Bradyrhizobium</taxon>
    </lineage>
</organism>
<name>A0ABV4G9G1_9BRAD</name>
<evidence type="ECO:0000313" key="5">
    <source>
        <dbReference type="Proteomes" id="UP001565474"/>
    </source>
</evidence>
<evidence type="ECO:0000259" key="3">
    <source>
        <dbReference type="SMART" id="SM01007"/>
    </source>
</evidence>
<accession>A0ABV4G9G1</accession>
<dbReference type="EMBL" id="JBGBZN010000001">
    <property type="protein sequence ID" value="MEY9467752.1"/>
    <property type="molecule type" value="Genomic_DNA"/>
</dbReference>
<reference evidence="4 5" key="1">
    <citation type="submission" date="2024-07" db="EMBL/GenBank/DDBJ databases">
        <title>Genomic Encyclopedia of Type Strains, Phase V (KMG-V): Genome sequencing to study the core and pangenomes of soil and plant-associated prokaryotes.</title>
        <authorList>
            <person name="Whitman W."/>
        </authorList>
    </citation>
    <scope>NUCLEOTIDE SEQUENCE [LARGE SCALE GENOMIC DNA]</scope>
    <source>
        <strain evidence="4 5">USDA 222</strain>
    </source>
</reference>
<keyword evidence="2" id="KW-0456">Lyase</keyword>
<dbReference type="InterPro" id="IPR036409">
    <property type="entry name" value="Aldolase_II/adducin_N_sf"/>
</dbReference>
<protein>
    <submittedName>
        <fullName evidence="4">Ribulose-5-phosphate 4-epimerase/fuculose-1-phosphate aldolase</fullName>
    </submittedName>
</protein>